<keyword evidence="3" id="KW-1185">Reference proteome</keyword>
<evidence type="ECO:0000313" key="2">
    <source>
        <dbReference type="EMBL" id="CAK0902694.1"/>
    </source>
</evidence>
<name>A0ABN9XW52_9DINO</name>
<evidence type="ECO:0000256" key="1">
    <source>
        <dbReference type="SAM" id="MobiDB-lite"/>
    </source>
</evidence>
<gene>
    <name evidence="2" type="ORF">PCOR1329_LOCUS79223</name>
</gene>
<dbReference type="EMBL" id="CAUYUJ010021104">
    <property type="protein sequence ID" value="CAK0902694.1"/>
    <property type="molecule type" value="Genomic_DNA"/>
</dbReference>
<evidence type="ECO:0000313" key="3">
    <source>
        <dbReference type="Proteomes" id="UP001189429"/>
    </source>
</evidence>
<accession>A0ABN9XW52</accession>
<dbReference type="Proteomes" id="UP001189429">
    <property type="component" value="Unassembled WGS sequence"/>
</dbReference>
<feature type="region of interest" description="Disordered" evidence="1">
    <location>
        <begin position="1"/>
        <end position="148"/>
    </location>
</feature>
<proteinExistence type="predicted"/>
<feature type="compositionally biased region" description="Low complexity" evidence="1">
    <location>
        <begin position="18"/>
        <end position="38"/>
    </location>
</feature>
<comment type="caution">
    <text evidence="2">The sequence shown here is derived from an EMBL/GenBank/DDBJ whole genome shotgun (WGS) entry which is preliminary data.</text>
</comment>
<feature type="non-terminal residue" evidence="2">
    <location>
        <position position="1"/>
    </location>
</feature>
<organism evidence="2 3">
    <name type="scientific">Prorocentrum cordatum</name>
    <dbReference type="NCBI Taxonomy" id="2364126"/>
    <lineage>
        <taxon>Eukaryota</taxon>
        <taxon>Sar</taxon>
        <taxon>Alveolata</taxon>
        <taxon>Dinophyceae</taxon>
        <taxon>Prorocentrales</taxon>
        <taxon>Prorocentraceae</taxon>
        <taxon>Prorocentrum</taxon>
    </lineage>
</organism>
<feature type="region of interest" description="Disordered" evidence="1">
    <location>
        <begin position="168"/>
        <end position="210"/>
    </location>
</feature>
<feature type="compositionally biased region" description="Low complexity" evidence="1">
    <location>
        <begin position="50"/>
        <end position="59"/>
    </location>
</feature>
<protein>
    <submittedName>
        <fullName evidence="2">Uncharacterized protein</fullName>
    </submittedName>
</protein>
<reference evidence="2" key="1">
    <citation type="submission" date="2023-10" db="EMBL/GenBank/DDBJ databases">
        <authorList>
            <person name="Chen Y."/>
            <person name="Shah S."/>
            <person name="Dougan E. K."/>
            <person name="Thang M."/>
            <person name="Chan C."/>
        </authorList>
    </citation>
    <scope>NUCLEOTIDE SEQUENCE [LARGE SCALE GENOMIC DNA]</scope>
</reference>
<sequence length="210" mass="21847">EAPSSSPPERAFLRGPPSAAATSGRALSRAGGAGAPEPRGADRRGVAWPAAAGGASQRRGGAEERREEDEEEGGGGQRRATRAAARCPNRGPRATAQPGRGAPTRGSLRPHLARRALQTSPPPAGSTRARPQAPPAPSRGSPPSSNVVLPAPMARIWKAMPMWETAYASRHHRAQPSAERAPEQELPEAHGGGARRPDARAGARRPGVRQ</sequence>